<feature type="binding site" evidence="12">
    <location>
        <position position="302"/>
    </location>
    <ligand>
        <name>K(+)</name>
        <dbReference type="ChEBI" id="CHEBI:29103"/>
    </ligand>
</feature>
<evidence type="ECO:0000256" key="2">
    <source>
        <dbReference type="ARBA" id="ARBA00012035"/>
    </source>
</evidence>
<dbReference type="PANTHER" id="PTHR10584">
    <property type="entry name" value="SUGAR KINASE"/>
    <property type="match status" value="1"/>
</dbReference>
<organism evidence="14 15">
    <name type="scientific">Muricaecibacterium torontonense</name>
    <dbReference type="NCBI Taxonomy" id="3032871"/>
    <lineage>
        <taxon>Bacteria</taxon>
        <taxon>Bacillati</taxon>
        <taxon>Actinomycetota</taxon>
        <taxon>Coriobacteriia</taxon>
        <taxon>Coriobacteriales</taxon>
        <taxon>Atopobiaceae</taxon>
        <taxon>Muricaecibacterium</taxon>
    </lineage>
</organism>
<keyword evidence="11 12" id="KW-0119">Carbohydrate metabolism</keyword>
<comment type="similarity">
    <text evidence="1">Belongs to the carbohydrate kinase pfkB family.</text>
</comment>
<dbReference type="GO" id="GO:0005524">
    <property type="term" value="F:ATP binding"/>
    <property type="evidence" value="ECO:0007669"/>
    <property type="project" value="UniProtKB-UniRule"/>
</dbReference>
<keyword evidence="6 12" id="KW-0547">Nucleotide-binding</keyword>
<evidence type="ECO:0000259" key="13">
    <source>
        <dbReference type="Pfam" id="PF00294"/>
    </source>
</evidence>
<keyword evidence="10 12" id="KW-0630">Potassium</keyword>
<protein>
    <recommendedName>
        <fullName evidence="3 12">Ribokinase</fullName>
        <shortName evidence="12">RK</shortName>
        <ecNumber evidence="2 12">2.7.1.15</ecNumber>
    </recommendedName>
</protein>
<comment type="activity regulation">
    <text evidence="12">Activated by a monovalent cation that binds near, but not in, the active site. The most likely occupant of the site in vivo is potassium. Ion binding induces a conformational change that may alter substrate affinity.</text>
</comment>
<feature type="domain" description="Carbohydrate kinase PfkB" evidence="13">
    <location>
        <begin position="1"/>
        <end position="310"/>
    </location>
</feature>
<evidence type="ECO:0000256" key="5">
    <source>
        <dbReference type="ARBA" id="ARBA00022723"/>
    </source>
</evidence>
<comment type="subunit">
    <text evidence="12">Homodimer.</text>
</comment>
<dbReference type="PRINTS" id="PR00990">
    <property type="entry name" value="RIBOKINASE"/>
</dbReference>
<feature type="binding site" evidence="12">
    <location>
        <position position="183"/>
    </location>
    <ligand>
        <name>ATP</name>
        <dbReference type="ChEBI" id="CHEBI:30616"/>
    </ligand>
</feature>
<evidence type="ECO:0000256" key="10">
    <source>
        <dbReference type="ARBA" id="ARBA00022958"/>
    </source>
</evidence>
<dbReference type="CDD" id="cd01174">
    <property type="entry name" value="ribokinase"/>
    <property type="match status" value="1"/>
</dbReference>
<dbReference type="InterPro" id="IPR002139">
    <property type="entry name" value="Ribo/fructo_kinase"/>
</dbReference>
<feature type="binding site" evidence="12">
    <location>
        <position position="299"/>
    </location>
    <ligand>
        <name>K(+)</name>
        <dbReference type="ChEBI" id="CHEBI:29103"/>
    </ligand>
</feature>
<comment type="subcellular location">
    <subcellularLocation>
        <location evidence="12">Cytoplasm</location>
    </subcellularLocation>
</comment>
<keyword evidence="12" id="KW-0963">Cytoplasm</keyword>
<dbReference type="Proteomes" id="UP000310263">
    <property type="component" value="Unassembled WGS sequence"/>
</dbReference>
<comment type="catalytic activity">
    <reaction evidence="12">
        <text>D-ribose + ATP = D-ribose 5-phosphate + ADP + H(+)</text>
        <dbReference type="Rhea" id="RHEA:13697"/>
        <dbReference type="ChEBI" id="CHEBI:15378"/>
        <dbReference type="ChEBI" id="CHEBI:30616"/>
        <dbReference type="ChEBI" id="CHEBI:47013"/>
        <dbReference type="ChEBI" id="CHEBI:78346"/>
        <dbReference type="ChEBI" id="CHEBI:456216"/>
        <dbReference type="EC" id="2.7.1.15"/>
    </reaction>
</comment>
<comment type="function">
    <text evidence="12">Catalyzes the phosphorylation of ribose at O-5 in a reaction requiring ATP and magnesium. The resulting D-ribose-5-phosphate can then be used either for sythesis of nucleotides, histidine, and tryptophan, or as a component of the pentose phosphate pathway.</text>
</comment>
<evidence type="ECO:0000256" key="11">
    <source>
        <dbReference type="ARBA" id="ARBA00023277"/>
    </source>
</evidence>
<evidence type="ECO:0000313" key="14">
    <source>
        <dbReference type="EMBL" id="TGY63280.1"/>
    </source>
</evidence>
<sequence length="316" mass="32963">MAKLVVCGSMNMDLSIQVDRMPQAGETLTGSNFMTTPGGKGANQAVAASRLGAPVSFIGEVGDDAFGRELRAMLEADSIDTRHLGHSTLPTGTAIIVRCDAENRIILNPGANGGFGPDFVREALESMAESGDMALTQFECAPEAVRTFICTGHELGLYTLVNPAPAAPMDADLLSCCDLVCLNETECEIVCGILPISLVDCEAAAAKLHEAGVRQVAITLGERGAYGSTPASDDWLLSSNLRPTAPLELSARLVEALPVEAVDTTAAGDTFLGALAAARLEGASFFDALAFATRASALTVTRLGAQVSIPYREELD</sequence>
<evidence type="ECO:0000256" key="6">
    <source>
        <dbReference type="ARBA" id="ARBA00022741"/>
    </source>
</evidence>
<feature type="binding site" evidence="12">
    <location>
        <position position="308"/>
    </location>
    <ligand>
        <name>K(+)</name>
        <dbReference type="ChEBI" id="CHEBI:29103"/>
    </ligand>
</feature>
<dbReference type="RefSeq" id="WP_136011907.1">
    <property type="nucleotide sequence ID" value="NZ_SRYE01000001.1"/>
</dbReference>
<proteinExistence type="inferred from homology"/>
<dbReference type="GO" id="GO:0046872">
    <property type="term" value="F:metal ion binding"/>
    <property type="evidence" value="ECO:0007669"/>
    <property type="project" value="UniProtKB-KW"/>
</dbReference>
<dbReference type="OrthoDB" id="9775849at2"/>
<keyword evidence="5 12" id="KW-0479">Metal-binding</keyword>
<feature type="binding site" evidence="12">
    <location>
        <position position="269"/>
    </location>
    <ligand>
        <name>substrate</name>
    </ligand>
</feature>
<dbReference type="PROSITE" id="PS00584">
    <property type="entry name" value="PFKB_KINASES_2"/>
    <property type="match status" value="1"/>
</dbReference>
<keyword evidence="7 12" id="KW-0418">Kinase</keyword>
<reference evidence="14 15" key="1">
    <citation type="submission" date="2019-04" db="EMBL/GenBank/DDBJ databases">
        <title>Microbes associate with the intestines of laboratory mice.</title>
        <authorList>
            <person name="Navarre W."/>
            <person name="Wong E."/>
            <person name="Huang K."/>
            <person name="Tropini C."/>
            <person name="Ng K."/>
            <person name="Yu B."/>
        </authorList>
    </citation>
    <scope>NUCLEOTIDE SEQUENCE [LARGE SCALE GENOMIC DNA]</scope>
    <source>
        <strain evidence="14 15">NM07_P-09</strain>
    </source>
</reference>
<evidence type="ECO:0000256" key="9">
    <source>
        <dbReference type="ARBA" id="ARBA00022842"/>
    </source>
</evidence>
<feature type="binding site" evidence="12">
    <location>
        <begin position="219"/>
        <end position="224"/>
    </location>
    <ligand>
        <name>ATP</name>
        <dbReference type="ChEBI" id="CHEBI:30616"/>
    </ligand>
</feature>
<dbReference type="InterPro" id="IPR011877">
    <property type="entry name" value="Ribokinase"/>
</dbReference>
<dbReference type="AlphaFoldDB" id="A0A4V3RRF8"/>
<feature type="binding site" evidence="12">
    <location>
        <position position="139"/>
    </location>
    <ligand>
        <name>substrate</name>
    </ligand>
</feature>
<feature type="binding site" evidence="12">
    <location>
        <begin position="11"/>
        <end position="13"/>
    </location>
    <ligand>
        <name>substrate</name>
    </ligand>
</feature>
<feature type="binding site" evidence="12">
    <location>
        <begin position="39"/>
        <end position="43"/>
    </location>
    <ligand>
        <name>substrate</name>
    </ligand>
</feature>
<dbReference type="Gene3D" id="3.40.1190.20">
    <property type="match status" value="1"/>
</dbReference>
<dbReference type="PANTHER" id="PTHR10584:SF166">
    <property type="entry name" value="RIBOKINASE"/>
    <property type="match status" value="1"/>
</dbReference>
<evidence type="ECO:0000256" key="7">
    <source>
        <dbReference type="ARBA" id="ARBA00022777"/>
    </source>
</evidence>
<comment type="caution">
    <text evidence="14">The sequence shown here is derived from an EMBL/GenBank/DDBJ whole genome shotgun (WGS) entry which is preliminary data.</text>
</comment>
<feature type="active site" description="Proton acceptor" evidence="12">
    <location>
        <position position="269"/>
    </location>
</feature>
<keyword evidence="8 12" id="KW-0067">ATP-binding</keyword>
<comment type="similarity">
    <text evidence="12">Belongs to the carbohydrate kinase PfkB family. Ribokinase subfamily.</text>
</comment>
<dbReference type="InterPro" id="IPR029056">
    <property type="entry name" value="Ribokinase-like"/>
</dbReference>
<dbReference type="SUPFAM" id="SSF53613">
    <property type="entry name" value="Ribokinase-like"/>
    <property type="match status" value="1"/>
</dbReference>
<evidence type="ECO:0000256" key="3">
    <source>
        <dbReference type="ARBA" id="ARBA00016943"/>
    </source>
</evidence>
<evidence type="ECO:0000313" key="15">
    <source>
        <dbReference type="Proteomes" id="UP000310263"/>
    </source>
</evidence>
<dbReference type="HAMAP" id="MF_01987">
    <property type="entry name" value="Ribokinase"/>
    <property type="match status" value="1"/>
</dbReference>
<dbReference type="InterPro" id="IPR011611">
    <property type="entry name" value="PfkB_dom"/>
</dbReference>
<gene>
    <name evidence="12" type="primary">rbsK</name>
    <name evidence="14" type="ORF">E5334_01905</name>
</gene>
<comment type="pathway">
    <text evidence="12">Carbohydrate metabolism; D-ribose degradation; D-ribose 5-phosphate from beta-D-ribopyranose: step 2/2.</text>
</comment>
<evidence type="ECO:0000256" key="4">
    <source>
        <dbReference type="ARBA" id="ARBA00022679"/>
    </source>
</evidence>
<dbReference type="EC" id="2.7.1.15" evidence="2 12"/>
<keyword evidence="9 12" id="KW-0460">Magnesium</keyword>
<dbReference type="GO" id="GO:0019303">
    <property type="term" value="P:D-ribose catabolic process"/>
    <property type="evidence" value="ECO:0007669"/>
    <property type="project" value="UniProtKB-UniRule"/>
</dbReference>
<dbReference type="EMBL" id="SRYE01000001">
    <property type="protein sequence ID" value="TGY63280.1"/>
    <property type="molecule type" value="Genomic_DNA"/>
</dbReference>
<keyword evidence="4 12" id="KW-0808">Transferase</keyword>
<feature type="binding site" evidence="12">
    <location>
        <begin position="268"/>
        <end position="269"/>
    </location>
    <ligand>
        <name>ATP</name>
        <dbReference type="ChEBI" id="CHEBI:30616"/>
    </ligand>
</feature>
<feature type="binding site" evidence="12">
    <location>
        <position position="263"/>
    </location>
    <ligand>
        <name>K(+)</name>
        <dbReference type="ChEBI" id="CHEBI:29103"/>
    </ligand>
</feature>
<name>A0A4V3RRF8_9ACTN</name>
<accession>A0A4V3RRF8</accession>
<feature type="binding site" evidence="12">
    <location>
        <position position="304"/>
    </location>
    <ligand>
        <name>K(+)</name>
        <dbReference type="ChEBI" id="CHEBI:29103"/>
    </ligand>
</feature>
<dbReference type="GO" id="GO:0004747">
    <property type="term" value="F:ribokinase activity"/>
    <property type="evidence" value="ECO:0007669"/>
    <property type="project" value="UniProtKB-UniRule"/>
</dbReference>
<keyword evidence="15" id="KW-1185">Reference proteome</keyword>
<evidence type="ECO:0000256" key="12">
    <source>
        <dbReference type="HAMAP-Rule" id="MF_01987"/>
    </source>
</evidence>
<feature type="binding site" evidence="12">
    <location>
        <position position="265"/>
    </location>
    <ligand>
        <name>K(+)</name>
        <dbReference type="ChEBI" id="CHEBI:29103"/>
    </ligand>
</feature>
<evidence type="ECO:0000256" key="1">
    <source>
        <dbReference type="ARBA" id="ARBA00005380"/>
    </source>
</evidence>
<dbReference type="InterPro" id="IPR002173">
    <property type="entry name" value="Carboh/pur_kinase_PfkB_CS"/>
</dbReference>
<comment type="cofactor">
    <cofactor evidence="12">
        <name>Mg(2+)</name>
        <dbReference type="ChEBI" id="CHEBI:18420"/>
    </cofactor>
    <text evidence="12">Requires a divalent cation, most likely magnesium in vivo, as an electrophilic catalyst to aid phosphoryl group transfer. It is the chelate of the metal and the nucleotide that is the actual substrate.</text>
</comment>
<comment type="caution">
    <text evidence="12">Lacks conserved residue(s) required for the propagation of feature annotation.</text>
</comment>
<dbReference type="Pfam" id="PF00294">
    <property type="entry name" value="PfkB"/>
    <property type="match status" value="1"/>
</dbReference>
<dbReference type="UniPathway" id="UPA00916">
    <property type="reaction ID" value="UER00889"/>
</dbReference>
<dbReference type="GO" id="GO:0005829">
    <property type="term" value="C:cytosol"/>
    <property type="evidence" value="ECO:0007669"/>
    <property type="project" value="TreeGrafter"/>
</dbReference>
<evidence type="ECO:0000256" key="8">
    <source>
        <dbReference type="ARBA" id="ARBA00022840"/>
    </source>
</evidence>